<reference evidence="4" key="2">
    <citation type="journal article" date="2021" name="Microbiome">
        <title>Successional dynamics and alternative stable states in a saline activated sludge microbial community over 9 years.</title>
        <authorList>
            <person name="Wang Y."/>
            <person name="Ye J."/>
            <person name="Ju F."/>
            <person name="Liu L."/>
            <person name="Boyd J.A."/>
            <person name="Deng Y."/>
            <person name="Parks D.H."/>
            <person name="Jiang X."/>
            <person name="Yin X."/>
            <person name="Woodcroft B.J."/>
            <person name="Tyson G.W."/>
            <person name="Hugenholtz P."/>
            <person name="Polz M.F."/>
            <person name="Zhang T."/>
        </authorList>
    </citation>
    <scope>NUCLEOTIDE SEQUENCE</scope>
    <source>
        <strain evidence="4">HKST-UBA79</strain>
    </source>
</reference>
<evidence type="ECO:0000256" key="1">
    <source>
        <dbReference type="SAM" id="Coils"/>
    </source>
</evidence>
<feature type="domain" description="Sporulation stage II protein D amidase enhancer LytB N-terminal" evidence="3">
    <location>
        <begin position="349"/>
        <end position="426"/>
    </location>
</feature>
<dbReference type="EMBL" id="JAGQNX010000009">
    <property type="protein sequence ID" value="MCA9307958.1"/>
    <property type="molecule type" value="Genomic_DNA"/>
</dbReference>
<accession>A0A955EDY7</accession>
<name>A0A955EDY7_UNCKA</name>
<evidence type="ECO:0000313" key="4">
    <source>
        <dbReference type="EMBL" id="MCA9307958.1"/>
    </source>
</evidence>
<dbReference type="InterPro" id="IPR013693">
    <property type="entry name" value="SpoIID/LytB_N"/>
</dbReference>
<keyword evidence="1" id="KW-0175">Coiled coil</keyword>
<evidence type="ECO:0000256" key="2">
    <source>
        <dbReference type="SAM" id="Phobius"/>
    </source>
</evidence>
<protein>
    <recommendedName>
        <fullName evidence="3">Sporulation stage II protein D amidase enhancer LytB N-terminal domain-containing protein</fullName>
    </recommendedName>
</protein>
<comment type="caution">
    <text evidence="4">The sequence shown here is derived from an EMBL/GenBank/DDBJ whole genome shotgun (WGS) entry which is preliminary data.</text>
</comment>
<keyword evidence="2" id="KW-0812">Transmembrane</keyword>
<dbReference type="Pfam" id="PF08486">
    <property type="entry name" value="SpoIID"/>
    <property type="match status" value="1"/>
</dbReference>
<feature type="coiled-coil region" evidence="1">
    <location>
        <begin position="38"/>
        <end position="72"/>
    </location>
</feature>
<evidence type="ECO:0000259" key="3">
    <source>
        <dbReference type="Pfam" id="PF08486"/>
    </source>
</evidence>
<dbReference type="AlphaFoldDB" id="A0A955EDY7"/>
<reference evidence="4" key="1">
    <citation type="submission" date="2020-04" db="EMBL/GenBank/DDBJ databases">
        <authorList>
            <person name="Zhang T."/>
        </authorList>
    </citation>
    <scope>NUCLEOTIDE SEQUENCE</scope>
    <source>
        <strain evidence="4">HKST-UBA79</strain>
    </source>
</reference>
<organism evidence="4 5">
    <name type="scientific">candidate division WWE3 bacterium</name>
    <dbReference type="NCBI Taxonomy" id="2053526"/>
    <lineage>
        <taxon>Bacteria</taxon>
        <taxon>Katanobacteria</taxon>
    </lineage>
</organism>
<proteinExistence type="predicted"/>
<evidence type="ECO:0000313" key="5">
    <source>
        <dbReference type="Proteomes" id="UP000740557"/>
    </source>
</evidence>
<feature type="transmembrane region" description="Helical" evidence="2">
    <location>
        <begin position="12"/>
        <end position="37"/>
    </location>
</feature>
<dbReference type="Proteomes" id="UP000740557">
    <property type="component" value="Unassembled WGS sequence"/>
</dbReference>
<gene>
    <name evidence="4" type="ORF">KC980_00430</name>
</gene>
<dbReference type="Gene3D" id="6.10.250.3150">
    <property type="match status" value="1"/>
</dbReference>
<feature type="coiled-coil region" evidence="1">
    <location>
        <begin position="188"/>
        <end position="257"/>
    </location>
</feature>
<sequence>MPASNYEYLNKYSQVLVFMCIILPVFLVFSIATAYAANECEDGDLAKCEKEIDKYEDRYESTSKKLSDIKSKQESVTSKIASLAGQLSVTDAEINDISANIADVLSELSKIETILLDKNAALADKFSLRTKIVKTYYQKGVLNDFEVFFASKVPANLNGFQFTSASNAYQKAYANETLKIIDYLNSEISSYEEDKATAQSIKANLENEKANLLALKDNLANQKNQASAEHSELEDQKGDYEKELSSLQSKIDRLSTLQKKIIAEKFGEETGTVGQYDSVSVDVPSAPFKPAFGAFSYGAYTHYNGMSQFGAKGRAQAGHDYKKIIKHYYGNDVKDKDDFPSKVSVEGYGEMDFQKYLYGLAEMPSDWPEDALKAQAIAGRTYAYRFVKKGKAICTTQSCQVFSKSKSDNPPSSWKKAVDDTKDKIIDGDVTAQYSSTAGGYLNDSGWDDDGEWPKDSYERKAGSPWFRWSWFSKGFAMLKDTCGRGYPWMSSEEMADIINAWVVWKASGGNDSQISPITTSCWGGNPYSMSELRDKADKVGKVYKSVSDIDVDIGNNGKTTKVYLKTDRGDLTIDGAEFQTVFNLRAPSYVAIRSRLYDFEVKK</sequence>
<keyword evidence="2" id="KW-0472">Membrane</keyword>
<keyword evidence="2" id="KW-1133">Transmembrane helix</keyword>